<dbReference type="PANTHER" id="PTHR46558:SF4">
    <property type="entry name" value="DNA-BIDING PHAGE PROTEIN"/>
    <property type="match status" value="1"/>
</dbReference>
<comment type="caution">
    <text evidence="3">The sequence shown here is derived from an EMBL/GenBank/DDBJ whole genome shotgun (WGS) entry which is preliminary data.</text>
</comment>
<proteinExistence type="predicted"/>
<dbReference type="PROSITE" id="PS50943">
    <property type="entry name" value="HTH_CROC1"/>
    <property type="match status" value="1"/>
</dbReference>
<dbReference type="SUPFAM" id="SSF47413">
    <property type="entry name" value="lambda repressor-like DNA-binding domains"/>
    <property type="match status" value="1"/>
</dbReference>
<dbReference type="InterPro" id="IPR001387">
    <property type="entry name" value="Cro/C1-type_HTH"/>
</dbReference>
<accession>A0A918EQQ7</accession>
<dbReference type="PANTHER" id="PTHR46558">
    <property type="entry name" value="TRACRIPTIONAL REGULATORY PROTEIN-RELATED-RELATED"/>
    <property type="match status" value="1"/>
</dbReference>
<dbReference type="SMART" id="SM00530">
    <property type="entry name" value="HTH_XRE"/>
    <property type="match status" value="1"/>
</dbReference>
<dbReference type="Gene3D" id="1.10.260.40">
    <property type="entry name" value="lambda repressor-like DNA-binding domains"/>
    <property type="match status" value="1"/>
</dbReference>
<dbReference type="RefSeq" id="WP_189215590.1">
    <property type="nucleotide sequence ID" value="NZ_BMQK01000002.1"/>
</dbReference>
<dbReference type="AlphaFoldDB" id="A0A918EQQ7"/>
<dbReference type="EMBL" id="BMQK01000002">
    <property type="protein sequence ID" value="GGQ44874.1"/>
    <property type="molecule type" value="Genomic_DNA"/>
</dbReference>
<dbReference type="InterPro" id="IPR010982">
    <property type="entry name" value="Lambda_DNA-bd_dom_sf"/>
</dbReference>
<feature type="domain" description="HTH cro/C1-type" evidence="2">
    <location>
        <begin position="7"/>
        <end position="61"/>
    </location>
</feature>
<organism evidence="3 4">
    <name type="scientific">Streptomyces ruber</name>
    <dbReference type="NCBI Taxonomy" id="83378"/>
    <lineage>
        <taxon>Bacteria</taxon>
        <taxon>Bacillati</taxon>
        <taxon>Actinomycetota</taxon>
        <taxon>Actinomycetes</taxon>
        <taxon>Kitasatosporales</taxon>
        <taxon>Streptomycetaceae</taxon>
        <taxon>Streptomyces</taxon>
    </lineage>
</organism>
<name>A0A918EQQ7_9ACTN</name>
<keyword evidence="1" id="KW-0238">DNA-binding</keyword>
<dbReference type="Pfam" id="PF01381">
    <property type="entry name" value="HTH_3"/>
    <property type="match status" value="1"/>
</dbReference>
<reference evidence="3" key="1">
    <citation type="journal article" date="2014" name="Int. J. Syst. Evol. Microbiol.">
        <title>Complete genome sequence of Corynebacterium casei LMG S-19264T (=DSM 44701T), isolated from a smear-ripened cheese.</title>
        <authorList>
            <consortium name="US DOE Joint Genome Institute (JGI-PGF)"/>
            <person name="Walter F."/>
            <person name="Albersmeier A."/>
            <person name="Kalinowski J."/>
            <person name="Ruckert C."/>
        </authorList>
    </citation>
    <scope>NUCLEOTIDE SEQUENCE</scope>
    <source>
        <strain evidence="3">JCM 3131</strain>
    </source>
</reference>
<evidence type="ECO:0000313" key="3">
    <source>
        <dbReference type="EMBL" id="GGQ44874.1"/>
    </source>
</evidence>
<protein>
    <recommendedName>
        <fullName evidence="2">HTH cro/C1-type domain-containing protein</fullName>
    </recommendedName>
</protein>
<dbReference type="CDD" id="cd00093">
    <property type="entry name" value="HTH_XRE"/>
    <property type="match status" value="1"/>
</dbReference>
<sequence>MSAGQRLRHFREQLGISQRAMADELGTTHVVVGRWERGVFNPNVSSLQKIAALMDCTMDELVKKEVTR</sequence>
<keyword evidence="4" id="KW-1185">Reference proteome</keyword>
<evidence type="ECO:0000259" key="2">
    <source>
        <dbReference type="PROSITE" id="PS50943"/>
    </source>
</evidence>
<evidence type="ECO:0000313" key="4">
    <source>
        <dbReference type="Proteomes" id="UP000620156"/>
    </source>
</evidence>
<reference evidence="3" key="2">
    <citation type="submission" date="2020-09" db="EMBL/GenBank/DDBJ databases">
        <authorList>
            <person name="Sun Q."/>
            <person name="Ohkuma M."/>
        </authorList>
    </citation>
    <scope>NUCLEOTIDE SEQUENCE</scope>
    <source>
        <strain evidence="3">JCM 3131</strain>
    </source>
</reference>
<evidence type="ECO:0000256" key="1">
    <source>
        <dbReference type="ARBA" id="ARBA00023125"/>
    </source>
</evidence>
<gene>
    <name evidence="3" type="ORF">GCM10010145_11930</name>
</gene>
<dbReference type="Proteomes" id="UP000620156">
    <property type="component" value="Unassembled WGS sequence"/>
</dbReference>
<dbReference type="GO" id="GO:0003677">
    <property type="term" value="F:DNA binding"/>
    <property type="evidence" value="ECO:0007669"/>
    <property type="project" value="UniProtKB-KW"/>
</dbReference>